<keyword evidence="2" id="KW-0732">Signal</keyword>
<evidence type="ECO:0000256" key="2">
    <source>
        <dbReference type="SAM" id="SignalP"/>
    </source>
</evidence>
<name>A0A2M4DGW9_ANODA</name>
<proteinExistence type="predicted"/>
<dbReference type="AlphaFoldDB" id="A0A2M4DGW9"/>
<reference evidence="3" key="1">
    <citation type="submission" date="2018-01" db="EMBL/GenBank/DDBJ databases">
        <title>An insight into the sialome of Amazonian anophelines.</title>
        <authorList>
            <person name="Ribeiro J.M."/>
            <person name="Scarpassa V."/>
            <person name="Calvo E."/>
        </authorList>
    </citation>
    <scope>NUCLEOTIDE SEQUENCE</scope>
</reference>
<evidence type="ECO:0000313" key="3">
    <source>
        <dbReference type="EMBL" id="MBW76832.1"/>
    </source>
</evidence>
<feature type="signal peptide" evidence="2">
    <location>
        <begin position="1"/>
        <end position="22"/>
    </location>
</feature>
<protein>
    <submittedName>
        <fullName evidence="3">Putative secreted protein</fullName>
    </submittedName>
</protein>
<feature type="chain" id="PRO_5014708095" evidence="2">
    <location>
        <begin position="23"/>
        <end position="67"/>
    </location>
</feature>
<organism evidence="3">
    <name type="scientific">Anopheles darlingi</name>
    <name type="common">Mosquito</name>
    <dbReference type="NCBI Taxonomy" id="43151"/>
    <lineage>
        <taxon>Eukaryota</taxon>
        <taxon>Metazoa</taxon>
        <taxon>Ecdysozoa</taxon>
        <taxon>Arthropoda</taxon>
        <taxon>Hexapoda</taxon>
        <taxon>Insecta</taxon>
        <taxon>Pterygota</taxon>
        <taxon>Neoptera</taxon>
        <taxon>Endopterygota</taxon>
        <taxon>Diptera</taxon>
        <taxon>Nematocera</taxon>
        <taxon>Culicoidea</taxon>
        <taxon>Culicidae</taxon>
        <taxon>Anophelinae</taxon>
        <taxon>Anopheles</taxon>
    </lineage>
</organism>
<feature type="compositionally biased region" description="Low complexity" evidence="1">
    <location>
        <begin position="56"/>
        <end position="67"/>
    </location>
</feature>
<evidence type="ECO:0000256" key="1">
    <source>
        <dbReference type="SAM" id="MobiDB-lite"/>
    </source>
</evidence>
<sequence length="67" mass="7344">MERIIPVCLCLLLLSVPSWVTAGSTPTVNRFYSAPPSTARPTFSKDYSPRSRTESTRLTTTTSAPLI</sequence>
<feature type="region of interest" description="Disordered" evidence="1">
    <location>
        <begin position="34"/>
        <end position="67"/>
    </location>
</feature>
<accession>A0A2M4DGW9</accession>
<dbReference type="EMBL" id="GGFL01012654">
    <property type="protein sequence ID" value="MBW76832.1"/>
    <property type="molecule type" value="Transcribed_RNA"/>
</dbReference>